<dbReference type="InterPro" id="IPR001828">
    <property type="entry name" value="ANF_lig-bd_rcpt"/>
</dbReference>
<feature type="chain" id="PRO_5012754815" evidence="20">
    <location>
        <begin position="17"/>
        <end position="925"/>
    </location>
</feature>
<organism evidence="24">
    <name type="scientific">Hirudo verbana</name>
    <dbReference type="NCBI Taxonomy" id="311461"/>
    <lineage>
        <taxon>Eukaryota</taxon>
        <taxon>Metazoa</taxon>
        <taxon>Spiralia</taxon>
        <taxon>Lophotrochozoa</taxon>
        <taxon>Annelida</taxon>
        <taxon>Clitellata</taxon>
        <taxon>Hirudinea</taxon>
        <taxon>Hirudinida</taxon>
        <taxon>Hirudiniformes</taxon>
        <taxon>Hirudinidae</taxon>
        <taxon>Hirudo</taxon>
    </lineage>
</organism>
<keyword evidence="8 19" id="KW-0472">Membrane</keyword>
<keyword evidence="10" id="KW-0325">Glycoprotein</keyword>
<keyword evidence="5 19" id="KW-1133">Transmembrane helix</keyword>
<evidence type="ECO:0000256" key="15">
    <source>
        <dbReference type="PIRSR" id="PIRSR601508-1"/>
    </source>
</evidence>
<feature type="transmembrane region" description="Helical" evidence="19">
    <location>
        <begin position="634"/>
        <end position="654"/>
    </location>
</feature>
<keyword evidence="2" id="KW-1003">Cell membrane</keyword>
<evidence type="ECO:0000256" key="8">
    <source>
        <dbReference type="ARBA" id="ARBA00023136"/>
    </source>
</evidence>
<reference evidence="24" key="1">
    <citation type="submission" date="2017-01" db="EMBL/GenBank/DDBJ databases">
        <title>Molecular identification of leech glutamate receptor subunits.</title>
        <authorList>
            <person name="Brodfuehrer P.D."/>
        </authorList>
    </citation>
    <scope>NUCLEOTIDE SEQUENCE</scope>
    <source>
        <tissue evidence="24">Segmental ganglia</tissue>
    </source>
</reference>
<dbReference type="InterPro" id="IPR028082">
    <property type="entry name" value="Peripla_BP_I"/>
</dbReference>
<feature type="domain" description="Solute-binding protein family 3/N-terminal" evidence="21">
    <location>
        <begin position="431"/>
        <end position="800"/>
    </location>
</feature>
<dbReference type="Gene3D" id="3.40.190.10">
    <property type="entry name" value="Periplasmic binding protein-like II"/>
    <property type="match status" value="2"/>
</dbReference>
<keyword evidence="6" id="KW-0770">Synapse</keyword>
<evidence type="ECO:0000256" key="1">
    <source>
        <dbReference type="ARBA" id="ARBA00022448"/>
    </source>
</evidence>
<feature type="binding site" evidence="15">
    <location>
        <position position="515"/>
    </location>
    <ligand>
        <name>L-glutamate</name>
        <dbReference type="ChEBI" id="CHEBI:29985"/>
    </ligand>
</feature>
<evidence type="ECO:0000256" key="10">
    <source>
        <dbReference type="ARBA" id="ARBA00023180"/>
    </source>
</evidence>
<dbReference type="GO" id="GO:0007166">
    <property type="term" value="P:cell surface receptor signaling pathway"/>
    <property type="evidence" value="ECO:0007669"/>
    <property type="project" value="UniProtKB-ARBA"/>
</dbReference>
<feature type="binding site" evidence="15">
    <location>
        <position position="513"/>
    </location>
    <ligand>
        <name>L-glutamate</name>
        <dbReference type="ChEBI" id="CHEBI:29985"/>
    </ligand>
</feature>
<evidence type="ECO:0000256" key="17">
    <source>
        <dbReference type="PIRSR" id="PIRSR601508-3"/>
    </source>
</evidence>
<dbReference type="Pfam" id="PF10613">
    <property type="entry name" value="Lig_chan-Glu_bd"/>
    <property type="match status" value="1"/>
</dbReference>
<keyword evidence="17" id="KW-1015">Disulfide bond</keyword>
<dbReference type="FunFam" id="1.10.287.70:FF:000067">
    <property type="entry name" value="glutamate receptor 2 isoform X1"/>
    <property type="match status" value="1"/>
</dbReference>
<feature type="site" description="Interaction with the cone snail toxin Con-ikot-ikot" evidence="16">
    <location>
        <position position="690"/>
    </location>
</feature>
<feature type="domain" description="Ionotropic glutamate receptor L-glutamate and glycine-binding" evidence="23">
    <location>
        <begin position="442"/>
        <end position="504"/>
    </location>
</feature>
<feature type="region of interest" description="Disordered" evidence="18">
    <location>
        <begin position="865"/>
        <end position="901"/>
    </location>
</feature>
<evidence type="ECO:0000256" key="4">
    <source>
        <dbReference type="ARBA" id="ARBA00022729"/>
    </source>
</evidence>
<dbReference type="SMART" id="SM00062">
    <property type="entry name" value="PBPb"/>
    <property type="match status" value="1"/>
</dbReference>
<dbReference type="EMBL" id="KY471643">
    <property type="protein sequence ID" value="ARJ36889.1"/>
    <property type="molecule type" value="mRNA"/>
</dbReference>
<dbReference type="PRINTS" id="PR00177">
    <property type="entry name" value="NMDARECEPTOR"/>
</dbReference>
<evidence type="ECO:0000256" key="12">
    <source>
        <dbReference type="ARBA" id="ARBA00023286"/>
    </source>
</evidence>
<dbReference type="Pfam" id="PF01094">
    <property type="entry name" value="ANF_receptor"/>
    <property type="match status" value="1"/>
</dbReference>
<keyword evidence="11" id="KW-0628">Postsynaptic cell membrane</keyword>
<dbReference type="InterPro" id="IPR019594">
    <property type="entry name" value="Glu/Gly-bd"/>
</dbReference>
<evidence type="ECO:0000256" key="14">
    <source>
        <dbReference type="ARBA" id="ARBA00034104"/>
    </source>
</evidence>
<dbReference type="SMART" id="SM00918">
    <property type="entry name" value="Lig_chan-Glu_bd"/>
    <property type="match status" value="1"/>
</dbReference>
<evidence type="ECO:0000259" key="22">
    <source>
        <dbReference type="SMART" id="SM00079"/>
    </source>
</evidence>
<comment type="subcellular location">
    <subcellularLocation>
        <location evidence="14">Postsynaptic cell membrane</location>
        <topology evidence="14">Multi-pass membrane protein</topology>
    </subcellularLocation>
</comment>
<dbReference type="SUPFAM" id="SSF53850">
    <property type="entry name" value="Periplasmic binding protein-like II"/>
    <property type="match status" value="1"/>
</dbReference>
<evidence type="ECO:0000256" key="3">
    <source>
        <dbReference type="ARBA" id="ARBA00022692"/>
    </source>
</evidence>
<feature type="disulfide bond" evidence="17">
    <location>
        <begin position="748"/>
        <end position="803"/>
    </location>
</feature>
<dbReference type="Gene3D" id="1.10.287.70">
    <property type="match status" value="1"/>
</dbReference>
<feature type="binding site" evidence="15">
    <location>
        <position position="735"/>
    </location>
    <ligand>
        <name>L-glutamate</name>
        <dbReference type="ChEBI" id="CHEBI:29985"/>
    </ligand>
</feature>
<evidence type="ECO:0000256" key="2">
    <source>
        <dbReference type="ARBA" id="ARBA00022475"/>
    </source>
</evidence>
<protein>
    <submittedName>
        <fullName evidence="24">Glutamate receptor 2</fullName>
    </submittedName>
</protein>
<dbReference type="InterPro" id="IPR001638">
    <property type="entry name" value="Solute-binding_3/MltF_N"/>
</dbReference>
<evidence type="ECO:0000256" key="11">
    <source>
        <dbReference type="ARBA" id="ARBA00023257"/>
    </source>
</evidence>
<feature type="domain" description="Ionotropic glutamate receptor C-terminal" evidence="22">
    <location>
        <begin position="432"/>
        <end position="799"/>
    </location>
</feature>
<feature type="signal peptide" evidence="20">
    <location>
        <begin position="1"/>
        <end position="16"/>
    </location>
</feature>
<evidence type="ECO:0000256" key="19">
    <source>
        <dbReference type="SAM" id="Phobius"/>
    </source>
</evidence>
<evidence type="ECO:0000256" key="18">
    <source>
        <dbReference type="SAM" id="MobiDB-lite"/>
    </source>
</evidence>
<feature type="site" description="Crucial to convey clamshell closure to channel opening" evidence="16">
    <location>
        <position position="663"/>
    </location>
</feature>
<feature type="binding site" evidence="15">
    <location>
        <position position="520"/>
    </location>
    <ligand>
        <name>L-glutamate</name>
        <dbReference type="ChEBI" id="CHEBI:29985"/>
    </ligand>
</feature>
<evidence type="ECO:0000313" key="24">
    <source>
        <dbReference type="EMBL" id="ARJ36889.1"/>
    </source>
</evidence>
<evidence type="ECO:0000256" key="6">
    <source>
        <dbReference type="ARBA" id="ARBA00023018"/>
    </source>
</evidence>
<feature type="transmembrane region" description="Helical" evidence="19">
    <location>
        <begin position="558"/>
        <end position="578"/>
    </location>
</feature>
<dbReference type="InterPro" id="IPR001508">
    <property type="entry name" value="Iono_Glu_rcpt_met"/>
</dbReference>
<dbReference type="FunFam" id="3.40.190.10:FF:000001">
    <property type="entry name" value="Glutamate receptor ionotropic, kainate 2"/>
    <property type="match status" value="1"/>
</dbReference>
<name>A0A1W6AZ91_9ANNE</name>
<dbReference type="PANTHER" id="PTHR18966">
    <property type="entry name" value="IONOTROPIC GLUTAMATE RECEPTOR"/>
    <property type="match status" value="1"/>
</dbReference>
<dbReference type="CDD" id="cd06380">
    <property type="entry name" value="PBP1_iGluR_AMPA"/>
    <property type="match status" value="1"/>
</dbReference>
<dbReference type="InterPro" id="IPR015683">
    <property type="entry name" value="Ionotropic_Glu_rcpt"/>
</dbReference>
<evidence type="ECO:0000256" key="7">
    <source>
        <dbReference type="ARBA" id="ARBA00023065"/>
    </source>
</evidence>
<accession>A0A1W6AZ91</accession>
<evidence type="ECO:0000256" key="13">
    <source>
        <dbReference type="ARBA" id="ARBA00023303"/>
    </source>
</evidence>
<feature type="disulfide bond" evidence="17">
    <location>
        <begin position="76"/>
        <end position="345"/>
    </location>
</feature>
<feature type="compositionally biased region" description="Polar residues" evidence="18">
    <location>
        <begin position="872"/>
        <end position="883"/>
    </location>
</feature>
<feature type="binding site" evidence="15">
    <location>
        <position position="685"/>
    </location>
    <ligand>
        <name>L-glutamate</name>
        <dbReference type="ChEBI" id="CHEBI:29985"/>
    </ligand>
</feature>
<evidence type="ECO:0000256" key="9">
    <source>
        <dbReference type="ARBA" id="ARBA00023170"/>
    </source>
</evidence>
<feature type="transmembrane region" description="Helical" evidence="19">
    <location>
        <begin position="825"/>
        <end position="846"/>
    </location>
</feature>
<proteinExistence type="evidence at transcript level"/>
<dbReference type="FunFam" id="3.40.190.10:FF:000060">
    <property type="entry name" value="Glutamate receptor ionotropic, kainate 1"/>
    <property type="match status" value="1"/>
</dbReference>
<sequence>MRLSLFLLSALSPVAPNTFNLPIGVLMDYSREESIKTALRFGMATFNNKREKRFTLTDETLLLPMDNSFKVGSAICSLLQKGILAYFGVHTTNTLNTVKSYSATFNLPYITSAMAVNMTNQDKGYDLYIRPYYVRAILDLIRHYSWKEVYYFYSSNEGLERLQQLFDVATEDSYLMRTHVFRVQGADDVHKTLQRLDSTKSDDKRILLDLPTLECQKVLNMENNSPKGIKHFYMLVGLGMNEISVPIFKTGGLNVTGLSLIDYNNKVIKKVIVEWNKFLTFQRHVTSSEMEYDVHTAIPVDMALIIDSIFVMGVALGTIISNNLGHRGTTRNVEFYKNFAESLNCDAEPIQVWRHGSDVMKSLREINVSGLLTGNIKFDKFGLRRNYRLDVMEVSLGRALAKIGTWDSELGLLIQLPTMVRQKGNNTIANKTRIITSINSAPFLMNKLGDGWIGNDRYEGYCADLTKNVAEIIGFDYVIKPVNDSKYGSNDSGTWDGMVGELLRGEADMAIAPLTITADRESVIDFSKPFMSLGISIMIKRPSKEPPSVFSFMNPLSYEVWMCVIFAYIGVSVVLFLVSRFSPFEWHVEENQEGMAVTNNFTIFNSLWFSLGAFMQQGVDIEPRSMSGRIVGSVWWFFTLILISSYTANLAAFLTSERMQSPIESAEDLAKQTEIKYGTVEGGSTQGFFRKSTIPTYERMWAFMSSSDPQVFVKSTDEGVNMVREKNGKYAFLTESTQNEYTNQRKPCDTMKVGGNLDAKGYGIGTPMGSDLRDRVTLAVLELIEKGELANLEKKWWYEKGECSQEGTPKKQEATSSLKLSNVAGIFYILISGLVLSLIIAAIEFLHKTRLEAKRRKTSFTRAARTGARLSLTGQPHETLSSDDTPETQPPEVPPNMSMSTYSYAPGGQLVGIDGYGDTNMQTQV</sequence>
<keyword evidence="1" id="KW-0813">Transport</keyword>
<keyword evidence="12" id="KW-1071">Ligand-gated ion channel</keyword>
<feature type="binding site" evidence="15">
    <location>
        <position position="684"/>
    </location>
    <ligand>
        <name>L-glutamate</name>
        <dbReference type="ChEBI" id="CHEBI:29985"/>
    </ligand>
</feature>
<evidence type="ECO:0000259" key="23">
    <source>
        <dbReference type="SMART" id="SM00918"/>
    </source>
</evidence>
<dbReference type="Pfam" id="PF00060">
    <property type="entry name" value="Lig_chan"/>
    <property type="match status" value="1"/>
</dbReference>
<keyword evidence="3 19" id="KW-0812">Transmembrane</keyword>
<dbReference type="SMART" id="SM00079">
    <property type="entry name" value="PBPe"/>
    <property type="match status" value="1"/>
</dbReference>
<dbReference type="Gene3D" id="3.40.50.2300">
    <property type="match status" value="2"/>
</dbReference>
<evidence type="ECO:0000259" key="21">
    <source>
        <dbReference type="SMART" id="SM00062"/>
    </source>
</evidence>
<dbReference type="GO" id="GO:0022824">
    <property type="term" value="F:transmitter-gated monoatomic ion channel activity"/>
    <property type="evidence" value="ECO:0007669"/>
    <property type="project" value="UniProtKB-ARBA"/>
</dbReference>
<evidence type="ECO:0000256" key="16">
    <source>
        <dbReference type="PIRSR" id="PIRSR601508-2"/>
    </source>
</evidence>
<dbReference type="InterPro" id="IPR001320">
    <property type="entry name" value="Iontro_rcpt_C"/>
</dbReference>
<keyword evidence="9 24" id="KW-0675">Receptor</keyword>
<evidence type="ECO:0000256" key="5">
    <source>
        <dbReference type="ARBA" id="ARBA00022989"/>
    </source>
</evidence>
<dbReference type="SUPFAM" id="SSF53822">
    <property type="entry name" value="Periplasmic binding protein-like I"/>
    <property type="match status" value="1"/>
</dbReference>
<keyword evidence="13" id="KW-0407">Ion channel</keyword>
<dbReference type="AlphaFoldDB" id="A0A1W6AZ91"/>
<dbReference type="GO" id="GO:0045211">
    <property type="term" value="C:postsynaptic membrane"/>
    <property type="evidence" value="ECO:0007669"/>
    <property type="project" value="UniProtKB-SubCell"/>
</dbReference>
<evidence type="ECO:0000256" key="20">
    <source>
        <dbReference type="SAM" id="SignalP"/>
    </source>
</evidence>
<dbReference type="SUPFAM" id="SSF81324">
    <property type="entry name" value="Voltage-gated potassium channels"/>
    <property type="match status" value="1"/>
</dbReference>
<keyword evidence="7" id="KW-0406">Ion transport</keyword>
<keyword evidence="4 20" id="KW-0732">Signal</keyword>